<sequence length="845" mass="92469">MPSSFNNTSLRFRSFCATNDDLLPRPSMDARPDRIPDNVDTTVMNPSNDFRPASSDGKLQCCCGRPECVYLENNNTILGGIERDLETAARLGQALLSRHESYVSESQHEHQRLTAYINELEDERTALQTTNDKIVEENRQLLTQLETANTSLKESDNHVKNLEALLRDCEVEVRRLNGLSRRTEELELKILEMEKERMAMTQQADDARGEFRSTVKRWRESEIKVRQLERDVQRIEWDAKEDRERYEEIIARLERERTLERELGGAEGRLKSAAAFRGLNANEKNTNVVGHFVRDILQDNANLQAGIVELKELLQASNEEVQNLREQILEHQPVDDGTSDPISGSVPLSDQPGWPQPSPNVQQSVHVHHHYHAKLAKRDRAPTIRKASRKRTVVGLGFLPSTPESSAPTTPIAGPHRVVSSPVLPIALHQPQAKRKRWSVQSAATGSSVVSSFPSSPRSYLEHSSSIFDRLEAGEESSRPTSPESSGGFASPPLKLRPEYDDRTKDLLTEEELEDGAIEAFAEDEHADLKDDVNHRDGEEVDEPASPDLTPKPSQILVAGEGVNDTSQPDRLEPDPTEQRHGGAEPEPPDIVIDEEVASNIPDKSPEEAQNDGMCPPTISYGLEVTSDVANPTSFRRTSSNDSLVSISGMDIHIAKRPSSSSAQPSSVLRGNKAYFALSPSAARRITSAQPLATVTEYTALSSMASLSSVSASGVSVGQQLPRRSASSSVAALNGLADHPSSRLEDQVPTSSGLGRLLGGWVKGRWGIAPIKSNADLTSSAASIETSSSSETQAQASSPLSYMGGRPPGINQKGPIPGFKPTPKITGVQVTIVDEQGLKESLAES</sequence>
<feature type="compositionally biased region" description="Low complexity" evidence="2">
    <location>
        <begin position="782"/>
        <end position="798"/>
    </location>
</feature>
<feature type="compositionally biased region" description="Basic and acidic residues" evidence="2">
    <location>
        <begin position="568"/>
        <end position="584"/>
    </location>
</feature>
<evidence type="ECO:0000256" key="2">
    <source>
        <dbReference type="SAM" id="MobiDB-lite"/>
    </source>
</evidence>
<evidence type="ECO:0000313" key="3">
    <source>
        <dbReference type="EMBL" id="OAP64495.1"/>
    </source>
</evidence>
<feature type="compositionally biased region" description="Low complexity" evidence="2">
    <location>
        <begin position="447"/>
        <end position="459"/>
    </location>
</feature>
<feature type="compositionally biased region" description="Low complexity" evidence="2">
    <location>
        <begin position="479"/>
        <end position="488"/>
    </location>
</feature>
<feature type="coiled-coil region" evidence="1">
    <location>
        <begin position="103"/>
        <end position="263"/>
    </location>
</feature>
<reference evidence="3 4" key="1">
    <citation type="submission" date="2016-04" db="EMBL/GenBank/DDBJ databases">
        <title>Draft genome of Fonsecaea erecta CBS 125763.</title>
        <authorList>
            <person name="Weiss V.A."/>
            <person name="Vicente V.A."/>
            <person name="Raittz R.T."/>
            <person name="Moreno L.F."/>
            <person name="De Souza E.M."/>
            <person name="Pedrosa F.O."/>
            <person name="Steffens M.B."/>
            <person name="Faoro H."/>
            <person name="Tadra-Sfeir M.Z."/>
            <person name="Najafzadeh M.J."/>
            <person name="Felipe M.S."/>
            <person name="Teixeira M."/>
            <person name="Sun J."/>
            <person name="Xi L."/>
            <person name="Gomes R."/>
            <person name="De Azevedo C.M."/>
            <person name="Salgado C.G."/>
            <person name="Da Silva M.B."/>
            <person name="Nascimento M.F."/>
            <person name="Queiroz-Telles F."/>
            <person name="Attili D.S."/>
            <person name="Gorbushina A."/>
        </authorList>
    </citation>
    <scope>NUCLEOTIDE SEQUENCE [LARGE SCALE GENOMIC DNA]</scope>
    <source>
        <strain evidence="3 4">CBS 125763</strain>
    </source>
</reference>
<organism evidence="3 4">
    <name type="scientific">Fonsecaea erecta</name>
    <dbReference type="NCBI Taxonomy" id="1367422"/>
    <lineage>
        <taxon>Eukaryota</taxon>
        <taxon>Fungi</taxon>
        <taxon>Dikarya</taxon>
        <taxon>Ascomycota</taxon>
        <taxon>Pezizomycotina</taxon>
        <taxon>Eurotiomycetes</taxon>
        <taxon>Chaetothyriomycetidae</taxon>
        <taxon>Chaetothyriales</taxon>
        <taxon>Herpotrichiellaceae</taxon>
        <taxon>Fonsecaea</taxon>
    </lineage>
</organism>
<feature type="compositionally biased region" description="Basic and acidic residues" evidence="2">
    <location>
        <begin position="469"/>
        <end position="478"/>
    </location>
</feature>
<name>A0A178ZZU1_9EURO</name>
<dbReference type="EMBL" id="LVYI01000001">
    <property type="protein sequence ID" value="OAP64495.1"/>
    <property type="molecule type" value="Genomic_DNA"/>
</dbReference>
<protein>
    <submittedName>
        <fullName evidence="3">Uncharacterized protein</fullName>
    </submittedName>
</protein>
<feature type="compositionally biased region" description="Polar residues" evidence="2">
    <location>
        <begin position="39"/>
        <end position="48"/>
    </location>
</feature>
<feature type="compositionally biased region" description="Basic and acidic residues" evidence="2">
    <location>
        <begin position="28"/>
        <end position="37"/>
    </location>
</feature>
<dbReference type="RefSeq" id="XP_018697862.1">
    <property type="nucleotide sequence ID" value="XM_018831983.1"/>
</dbReference>
<dbReference type="AlphaFoldDB" id="A0A178ZZU1"/>
<dbReference type="GeneID" id="30004637"/>
<keyword evidence="4" id="KW-1185">Reference proteome</keyword>
<feature type="region of interest" description="Disordered" evidence="2">
    <location>
        <begin position="782"/>
        <end position="824"/>
    </location>
</feature>
<feature type="region of interest" description="Disordered" evidence="2">
    <location>
        <begin position="534"/>
        <end position="620"/>
    </location>
</feature>
<proteinExistence type="predicted"/>
<gene>
    <name evidence="3" type="ORF">AYL99_00467</name>
</gene>
<evidence type="ECO:0000313" key="4">
    <source>
        <dbReference type="Proteomes" id="UP000078343"/>
    </source>
</evidence>
<feature type="region of interest" description="Disordered" evidence="2">
    <location>
        <begin position="23"/>
        <end position="51"/>
    </location>
</feature>
<comment type="caution">
    <text evidence="3">The sequence shown here is derived from an EMBL/GenBank/DDBJ whole genome shotgun (WGS) entry which is preliminary data.</text>
</comment>
<dbReference type="Proteomes" id="UP000078343">
    <property type="component" value="Unassembled WGS sequence"/>
</dbReference>
<dbReference type="OrthoDB" id="4088568at2759"/>
<evidence type="ECO:0000256" key="1">
    <source>
        <dbReference type="SAM" id="Coils"/>
    </source>
</evidence>
<dbReference type="STRING" id="1367422.A0A178ZZU1"/>
<accession>A0A178ZZU1</accession>
<feature type="coiled-coil region" evidence="1">
    <location>
        <begin position="300"/>
        <end position="327"/>
    </location>
</feature>
<feature type="region of interest" description="Disordered" evidence="2">
    <location>
        <begin position="439"/>
        <end position="499"/>
    </location>
</feature>
<keyword evidence="1" id="KW-0175">Coiled coil</keyword>